<keyword evidence="6" id="KW-0663">Pyridoxal phosphate</keyword>
<dbReference type="UniPathway" id="UPA00148"/>
<feature type="region of interest" description="Disordered" evidence="10">
    <location>
        <begin position="1"/>
        <end position="61"/>
    </location>
</feature>
<proteinExistence type="predicted"/>
<dbReference type="InterPro" id="IPR004839">
    <property type="entry name" value="Aminotransferase_I/II_large"/>
</dbReference>
<sequence>MVERHDPARDGLAPGIPARERDACREVHVDAHSDERVTTATPPQQPQPQSNTTAGPIAHGGNLHEAATRYGIPYAQWLDLSTGINPHGYPVPPLPADAWRRLPDNGDGFAARAAHYYGAPDAAHVLPVAGSQAAIRALPALLPRATVGIATLTYGEYAPAFARAGHAVAPLDAQCDTLPATLTHVAIVNPDNPTATQLDAARLLHWHAQLRERGGSLLVDEAFADTLPRASEGKTSAASLAAHTYLDGLIVLRSPGKFFGLAGVRSGFVLAAPALLATLRDTLGAWTVSGPARHAVSAAFADIEWQTQMRARLADESARLVGLLHAHGFATRGTPLFAWTDDTRAAALHQALARRGVWTRLFAASSIAPMGSVRFGLPGNEAEWIRFEQQLREAVGEIDGGHAG</sequence>
<organism evidence="12 13">
    <name type="scientific">Paraburkholderia antibiotica</name>
    <dbReference type="NCBI Taxonomy" id="2728839"/>
    <lineage>
        <taxon>Bacteria</taxon>
        <taxon>Pseudomonadati</taxon>
        <taxon>Pseudomonadota</taxon>
        <taxon>Betaproteobacteria</taxon>
        <taxon>Burkholderiales</taxon>
        <taxon>Burkholderiaceae</taxon>
        <taxon>Paraburkholderia</taxon>
    </lineage>
</organism>
<reference evidence="12 13" key="1">
    <citation type="submission" date="2020-04" db="EMBL/GenBank/DDBJ databases">
        <title>Paraburkholderia sp. G-4-1-8 isolated from soil.</title>
        <authorList>
            <person name="Dahal R.H."/>
        </authorList>
    </citation>
    <scope>NUCLEOTIDE SEQUENCE [LARGE SCALE GENOMIC DNA]</scope>
    <source>
        <strain evidence="12 13">G-4-1-8</strain>
    </source>
</reference>
<dbReference type="InterPro" id="IPR015422">
    <property type="entry name" value="PyrdxlP-dep_Trfase_small"/>
</dbReference>
<dbReference type="CDD" id="cd00609">
    <property type="entry name" value="AAT_like"/>
    <property type="match status" value="1"/>
</dbReference>
<dbReference type="AlphaFoldDB" id="A0A7X9X3T9"/>
<evidence type="ECO:0000313" key="13">
    <source>
        <dbReference type="Proteomes" id="UP000583127"/>
    </source>
</evidence>
<dbReference type="Proteomes" id="UP000583127">
    <property type="component" value="Unassembled WGS sequence"/>
</dbReference>
<feature type="domain" description="Aminotransferase class I/classII large" evidence="11">
    <location>
        <begin position="109"/>
        <end position="375"/>
    </location>
</feature>
<dbReference type="PANTHER" id="PTHR42885">
    <property type="entry name" value="HISTIDINOL-PHOSPHATE AMINOTRANSFERASE-RELATED"/>
    <property type="match status" value="1"/>
</dbReference>
<dbReference type="EMBL" id="JABBFZ010000003">
    <property type="protein sequence ID" value="NML30930.1"/>
    <property type="molecule type" value="Genomic_DNA"/>
</dbReference>
<evidence type="ECO:0000256" key="3">
    <source>
        <dbReference type="ARBA" id="ARBA00004953"/>
    </source>
</evidence>
<evidence type="ECO:0000256" key="7">
    <source>
        <dbReference type="ARBA" id="ARBA00023239"/>
    </source>
</evidence>
<dbReference type="GO" id="GO:0030170">
    <property type="term" value="F:pyridoxal phosphate binding"/>
    <property type="evidence" value="ECO:0007669"/>
    <property type="project" value="InterPro"/>
</dbReference>
<evidence type="ECO:0000256" key="6">
    <source>
        <dbReference type="ARBA" id="ARBA00022898"/>
    </source>
</evidence>
<dbReference type="RefSeq" id="WP_169497195.1">
    <property type="nucleotide sequence ID" value="NZ_JABBFZ010000003.1"/>
</dbReference>
<keyword evidence="13" id="KW-1185">Reference proteome</keyword>
<evidence type="ECO:0000256" key="9">
    <source>
        <dbReference type="ARBA" id="ARBA00048531"/>
    </source>
</evidence>
<dbReference type="GO" id="GO:0009236">
    <property type="term" value="P:cobalamin biosynthetic process"/>
    <property type="evidence" value="ECO:0007669"/>
    <property type="project" value="UniProtKB-UniPathway"/>
</dbReference>
<dbReference type="EC" id="4.1.1.81" evidence="4"/>
<evidence type="ECO:0000256" key="8">
    <source>
        <dbReference type="ARBA" id="ARBA00029996"/>
    </source>
</evidence>
<evidence type="ECO:0000313" key="12">
    <source>
        <dbReference type="EMBL" id="NML30930.1"/>
    </source>
</evidence>
<evidence type="ECO:0000256" key="4">
    <source>
        <dbReference type="ARBA" id="ARBA00012285"/>
    </source>
</evidence>
<evidence type="ECO:0000256" key="2">
    <source>
        <dbReference type="ARBA" id="ARBA00003444"/>
    </source>
</evidence>
<dbReference type="Gene3D" id="3.90.1150.10">
    <property type="entry name" value="Aspartate Aminotransferase, domain 1"/>
    <property type="match status" value="1"/>
</dbReference>
<dbReference type="InterPro" id="IPR015424">
    <property type="entry name" value="PyrdxlP-dep_Trfase"/>
</dbReference>
<dbReference type="InterPro" id="IPR005860">
    <property type="entry name" value="CobD"/>
</dbReference>
<feature type="compositionally biased region" description="Basic and acidic residues" evidence="10">
    <location>
        <begin position="18"/>
        <end position="37"/>
    </location>
</feature>
<comment type="function">
    <text evidence="2">Decarboxylates L-threonine-O-3-phosphate to yield (R)-1-amino-2-propanol O-2-phosphate, the precursor for the linkage between the nucleotide loop and the corrin ring in cobalamin.</text>
</comment>
<dbReference type="GO" id="GO:0048472">
    <property type="term" value="F:threonine-phosphate decarboxylase activity"/>
    <property type="evidence" value="ECO:0007669"/>
    <property type="project" value="UniProtKB-EC"/>
</dbReference>
<gene>
    <name evidence="12" type="ORF">HHL14_08785</name>
</gene>
<dbReference type="InterPro" id="IPR015421">
    <property type="entry name" value="PyrdxlP-dep_Trfase_major"/>
</dbReference>
<protein>
    <recommendedName>
        <fullName evidence="4">threonine-phosphate decarboxylase</fullName>
        <ecNumber evidence="4">4.1.1.81</ecNumber>
    </recommendedName>
    <alternativeName>
        <fullName evidence="8">L-threonine-O-3-phosphate decarboxylase</fullName>
    </alternativeName>
</protein>
<evidence type="ECO:0000256" key="5">
    <source>
        <dbReference type="ARBA" id="ARBA00022573"/>
    </source>
</evidence>
<dbReference type="Pfam" id="PF00155">
    <property type="entry name" value="Aminotran_1_2"/>
    <property type="match status" value="1"/>
</dbReference>
<dbReference type="Gene3D" id="3.40.640.10">
    <property type="entry name" value="Type I PLP-dependent aspartate aminotransferase-like (Major domain)"/>
    <property type="match status" value="1"/>
</dbReference>
<evidence type="ECO:0000259" key="11">
    <source>
        <dbReference type="Pfam" id="PF00155"/>
    </source>
</evidence>
<comment type="catalytic activity">
    <reaction evidence="9">
        <text>O-phospho-L-threonine + H(+) = (R)-1-aminopropan-2-yl phosphate + CO2</text>
        <dbReference type="Rhea" id="RHEA:11492"/>
        <dbReference type="ChEBI" id="CHEBI:15378"/>
        <dbReference type="ChEBI" id="CHEBI:16526"/>
        <dbReference type="ChEBI" id="CHEBI:58563"/>
        <dbReference type="ChEBI" id="CHEBI:58675"/>
        <dbReference type="EC" id="4.1.1.81"/>
    </reaction>
</comment>
<evidence type="ECO:0000256" key="1">
    <source>
        <dbReference type="ARBA" id="ARBA00001933"/>
    </source>
</evidence>
<evidence type="ECO:0000256" key="10">
    <source>
        <dbReference type="SAM" id="MobiDB-lite"/>
    </source>
</evidence>
<dbReference type="PANTHER" id="PTHR42885:SF1">
    <property type="entry name" value="THREONINE-PHOSPHATE DECARBOXYLASE"/>
    <property type="match status" value="1"/>
</dbReference>
<keyword evidence="5" id="KW-0169">Cobalamin biosynthesis</keyword>
<comment type="caution">
    <text evidence="12">The sequence shown here is derived from an EMBL/GenBank/DDBJ whole genome shotgun (WGS) entry which is preliminary data.</text>
</comment>
<comment type="pathway">
    <text evidence="3">Cofactor biosynthesis; adenosylcobalamin biosynthesis.</text>
</comment>
<comment type="cofactor">
    <cofactor evidence="1">
        <name>pyridoxal 5'-phosphate</name>
        <dbReference type="ChEBI" id="CHEBI:597326"/>
    </cofactor>
</comment>
<keyword evidence="7 12" id="KW-0456">Lyase</keyword>
<name>A0A7X9X3T9_9BURK</name>
<accession>A0A7X9X3T9</accession>
<dbReference type="NCBIfam" id="TIGR01140">
    <property type="entry name" value="L_thr_O3P_dcar"/>
    <property type="match status" value="1"/>
</dbReference>
<dbReference type="SUPFAM" id="SSF53383">
    <property type="entry name" value="PLP-dependent transferases"/>
    <property type="match status" value="1"/>
</dbReference>